<feature type="domain" description="Peptidase M20 dimerisation" evidence="2">
    <location>
        <begin position="183"/>
        <end position="277"/>
    </location>
</feature>
<dbReference type="Pfam" id="PF07687">
    <property type="entry name" value="M20_dimer"/>
    <property type="match status" value="1"/>
</dbReference>
<dbReference type="InterPro" id="IPR002933">
    <property type="entry name" value="Peptidase_M20"/>
</dbReference>
<dbReference type="PANTHER" id="PTHR11014:SF63">
    <property type="entry name" value="METALLOPEPTIDASE, PUTATIVE (AFU_ORTHOLOGUE AFUA_6G09600)-RELATED"/>
    <property type="match status" value="1"/>
</dbReference>
<dbReference type="InterPro" id="IPR017439">
    <property type="entry name" value="Amidohydrolase"/>
</dbReference>
<evidence type="ECO:0000313" key="4">
    <source>
        <dbReference type="Proteomes" id="UP000675664"/>
    </source>
</evidence>
<name>A0A8J7W195_9FIRM</name>
<gene>
    <name evidence="3" type="ORF">KCX82_13680</name>
</gene>
<protein>
    <submittedName>
        <fullName evidence="3">Amidohydrolase</fullName>
    </submittedName>
</protein>
<dbReference type="PANTHER" id="PTHR11014">
    <property type="entry name" value="PEPTIDASE M20 FAMILY MEMBER"/>
    <property type="match status" value="1"/>
</dbReference>
<feature type="binding site" evidence="1">
    <location>
        <position position="97"/>
    </location>
    <ligand>
        <name>Mn(2+)</name>
        <dbReference type="ChEBI" id="CHEBI:29035"/>
        <label>2</label>
    </ligand>
</feature>
<dbReference type="GO" id="GO:0046872">
    <property type="term" value="F:metal ion binding"/>
    <property type="evidence" value="ECO:0007669"/>
    <property type="project" value="UniProtKB-KW"/>
</dbReference>
<reference evidence="3" key="1">
    <citation type="submission" date="2021-04" db="EMBL/GenBank/DDBJ databases">
        <title>Sinoanaerobacter chloroacetimidivorans sp. nov., an obligate anaerobic bacterium isolated from anaerobic sludge.</title>
        <authorList>
            <person name="Bao Y."/>
        </authorList>
    </citation>
    <scope>NUCLEOTIDE SEQUENCE</scope>
    <source>
        <strain evidence="3">BAD-6</strain>
    </source>
</reference>
<dbReference type="InterPro" id="IPR036264">
    <property type="entry name" value="Bact_exopeptidase_dim_dom"/>
</dbReference>
<evidence type="ECO:0000259" key="2">
    <source>
        <dbReference type="Pfam" id="PF07687"/>
    </source>
</evidence>
<accession>A0A8J7W195</accession>
<proteinExistence type="predicted"/>
<dbReference type="Proteomes" id="UP000675664">
    <property type="component" value="Unassembled WGS sequence"/>
</dbReference>
<dbReference type="Gene3D" id="3.30.70.360">
    <property type="match status" value="1"/>
</dbReference>
<keyword evidence="1" id="KW-0479">Metal-binding</keyword>
<reference evidence="3" key="2">
    <citation type="submission" date="2021-04" db="EMBL/GenBank/DDBJ databases">
        <authorList>
            <person name="Liu J."/>
        </authorList>
    </citation>
    <scope>NUCLEOTIDE SEQUENCE</scope>
    <source>
        <strain evidence="3">BAD-6</strain>
    </source>
</reference>
<keyword evidence="1" id="KW-0464">Manganese</keyword>
<dbReference type="PIRSF" id="PIRSF005962">
    <property type="entry name" value="Pept_M20D_amidohydro"/>
    <property type="match status" value="1"/>
</dbReference>
<keyword evidence="4" id="KW-1185">Reference proteome</keyword>
<comment type="cofactor">
    <cofactor evidence="1">
        <name>Mn(2+)</name>
        <dbReference type="ChEBI" id="CHEBI:29035"/>
    </cofactor>
    <text evidence="1">The Mn(2+) ion enhances activity.</text>
</comment>
<dbReference type="InterPro" id="IPR011650">
    <property type="entry name" value="Peptidase_M20_dimer"/>
</dbReference>
<dbReference type="SUPFAM" id="SSF53187">
    <property type="entry name" value="Zn-dependent exopeptidases"/>
    <property type="match status" value="1"/>
</dbReference>
<dbReference type="SUPFAM" id="SSF55031">
    <property type="entry name" value="Bacterial exopeptidase dimerisation domain"/>
    <property type="match status" value="1"/>
</dbReference>
<dbReference type="EMBL" id="JAGSND010000009">
    <property type="protein sequence ID" value="MBR0598937.1"/>
    <property type="molecule type" value="Genomic_DNA"/>
</dbReference>
<dbReference type="Gene3D" id="3.40.630.10">
    <property type="entry name" value="Zn peptidases"/>
    <property type="match status" value="1"/>
</dbReference>
<sequence length="377" mass="42829">MENSVRKYRRDLHQIPELGFDVLKTKNYIVKVLQQYRCKITEVCGTGICAFFQSEQKQNQGGFMETVAFRSDMDALPIVEQTNAPYCSCHEGKMHACGHDGHMAMLLALAGELNERIESLSCNVLLIFQPAEETTGGAGDICATGILSDYSVKKIYGIHLWPMIKKHAIASRPGEFMAKSSEIDIEIRGKSAHCAEAEEGIDALWIGCRLLNDLYEMVQNELAKQAFCLLKFGKLTSGTVRNAISDRTELQGTLRCFDMETFHYVLKRMDEIAANYEQKYLCSITLKHTEGYPPVINDPNLFEESRKALQEFDFTIFEKPFMLAEDFSFYQQKVPGLFLFLGTGTSIPLHNNKFDFDEEILETGVQVYLKLLELERK</sequence>
<feature type="binding site" evidence="1">
    <location>
        <position position="350"/>
    </location>
    <ligand>
        <name>Mn(2+)</name>
        <dbReference type="ChEBI" id="CHEBI:29035"/>
        <label>2</label>
    </ligand>
</feature>
<comment type="caution">
    <text evidence="3">The sequence shown here is derived from an EMBL/GenBank/DDBJ whole genome shotgun (WGS) entry which is preliminary data.</text>
</comment>
<evidence type="ECO:0000256" key="1">
    <source>
        <dbReference type="PIRSR" id="PIRSR005962-1"/>
    </source>
</evidence>
<dbReference type="AlphaFoldDB" id="A0A8J7W195"/>
<dbReference type="GO" id="GO:0016787">
    <property type="term" value="F:hydrolase activity"/>
    <property type="evidence" value="ECO:0007669"/>
    <property type="project" value="InterPro"/>
</dbReference>
<dbReference type="NCBIfam" id="TIGR01891">
    <property type="entry name" value="amidohydrolases"/>
    <property type="match status" value="1"/>
</dbReference>
<dbReference type="Pfam" id="PF01546">
    <property type="entry name" value="Peptidase_M20"/>
    <property type="match status" value="1"/>
</dbReference>
<feature type="binding site" evidence="1">
    <location>
        <position position="133"/>
    </location>
    <ligand>
        <name>Mn(2+)</name>
        <dbReference type="ChEBI" id="CHEBI:29035"/>
        <label>2</label>
    </ligand>
</feature>
<dbReference type="RefSeq" id="WP_227019063.1">
    <property type="nucleotide sequence ID" value="NZ_JAGSND010000009.1"/>
</dbReference>
<organism evidence="3 4">
    <name type="scientific">Sinanaerobacter chloroacetimidivorans</name>
    <dbReference type="NCBI Taxonomy" id="2818044"/>
    <lineage>
        <taxon>Bacteria</taxon>
        <taxon>Bacillati</taxon>
        <taxon>Bacillota</taxon>
        <taxon>Clostridia</taxon>
        <taxon>Peptostreptococcales</taxon>
        <taxon>Anaerovoracaceae</taxon>
        <taxon>Sinanaerobacter</taxon>
    </lineage>
</organism>
<feature type="binding site" evidence="1">
    <location>
        <position position="159"/>
    </location>
    <ligand>
        <name>Mn(2+)</name>
        <dbReference type="ChEBI" id="CHEBI:29035"/>
        <label>2</label>
    </ligand>
</feature>
<feature type="binding site" evidence="1">
    <location>
        <position position="99"/>
    </location>
    <ligand>
        <name>Mn(2+)</name>
        <dbReference type="ChEBI" id="CHEBI:29035"/>
        <label>2</label>
    </ligand>
</feature>
<evidence type="ECO:0000313" key="3">
    <source>
        <dbReference type="EMBL" id="MBR0598937.1"/>
    </source>
</evidence>